<organism evidence="1">
    <name type="scientific">Trypanosoma vivax (strain Y486)</name>
    <dbReference type="NCBI Taxonomy" id="1055687"/>
    <lineage>
        <taxon>Eukaryota</taxon>
        <taxon>Discoba</taxon>
        <taxon>Euglenozoa</taxon>
        <taxon>Kinetoplastea</taxon>
        <taxon>Metakinetoplastina</taxon>
        <taxon>Trypanosomatida</taxon>
        <taxon>Trypanosomatidae</taxon>
        <taxon>Trypanosoma</taxon>
        <taxon>Duttonella</taxon>
    </lineage>
</organism>
<name>G0U181_TRYVY</name>
<reference evidence="1" key="1">
    <citation type="journal article" date="2012" name="Proc. Natl. Acad. Sci. U.S.A.">
        <title>Antigenic diversity is generated by distinct evolutionary mechanisms in African trypanosome species.</title>
        <authorList>
            <person name="Jackson A.P."/>
            <person name="Berry A."/>
            <person name="Aslett M."/>
            <person name="Allison H.C."/>
            <person name="Burton P."/>
            <person name="Vavrova-Anderson J."/>
            <person name="Brown R."/>
            <person name="Browne H."/>
            <person name="Corton N."/>
            <person name="Hauser H."/>
            <person name="Gamble J."/>
            <person name="Gilderthorp R."/>
            <person name="Marcello L."/>
            <person name="McQuillan J."/>
            <person name="Otto T.D."/>
            <person name="Quail M.A."/>
            <person name="Sanders M.J."/>
            <person name="van Tonder A."/>
            <person name="Ginger M.L."/>
            <person name="Field M.C."/>
            <person name="Barry J.D."/>
            <person name="Hertz-Fowler C."/>
            <person name="Berriman M."/>
        </authorList>
    </citation>
    <scope>NUCLEOTIDE SEQUENCE</scope>
    <source>
        <strain evidence="1">Y486</strain>
    </source>
</reference>
<evidence type="ECO:0000313" key="1">
    <source>
        <dbReference type="EMBL" id="CCC49836.1"/>
    </source>
</evidence>
<dbReference type="VEuPathDB" id="TriTrypDB:TvY486_0804440"/>
<dbReference type="EMBL" id="HE573024">
    <property type="protein sequence ID" value="CCC49836.1"/>
    <property type="molecule type" value="Genomic_DNA"/>
</dbReference>
<accession>G0U181</accession>
<dbReference type="AlphaFoldDB" id="G0U181"/>
<proteinExistence type="predicted"/>
<gene>
    <name evidence="1" type="ORF">TVY486_0804440</name>
</gene>
<sequence length="546" mass="60762">MGICCGKHTMPIVDDKKRQSPSAKNACPVPVIPPFDFELRVAEAEPEALCNTNRTSFLDQTMYTVSEYNATAAEFGTQSVLSATRDDLGKSIVTNGLGEVRAENVDTFVKSVLQYGVSDSLNILEGSLSTCSTINPRRSSGTNGVKERLSFTKEQRQYLLSTPDVSGRLARLAELEQMARQEIYGAWRINITLSQLALQRIMPTIRCYKAPRVKKPGHRDVFVIHSKDMDYQLDDEVPVVQLSTISHRAPSSCTDFSPKEGNLEDTGRHSVAGHFQMIALTGRAINPKKNANPVVVNETWDFLSLPTASEVLNGGGVFFKFVSCPATKLDDDTLKLIDSLINLSSFKNEVVENNVPWINIFSAEEQRGLIVIAVKTMHIIPGIRLSDITPELICSLDYQQNCQPGQNKFEKIDVPYTFRQVKTVIKYVYNVTIQLKVSEITDLSVLQGLKDVDGMVPAKTFMLERTKRNIENTDSTVKVRSFLFYYPVNEGVLVSNQTIVLNNSLPRLLTSILQSFSSQGASEAGQMAKQTRQYLIQKFGDCRCSS</sequence>
<protein>
    <submittedName>
        <fullName evidence="1">Uncharacterized protein</fullName>
    </submittedName>
</protein>